<comment type="caution">
    <text evidence="4">The sequence shown here is derived from an EMBL/GenBank/DDBJ whole genome shotgun (WGS) entry which is preliminary data.</text>
</comment>
<accession>A0ABU5V3W9</accession>
<dbReference type="PANTHER" id="PTHR32305:SF15">
    <property type="entry name" value="PROTEIN RHSA-RELATED"/>
    <property type="match status" value="1"/>
</dbReference>
<gene>
    <name evidence="4" type="ORF">VA603_11015</name>
</gene>
<dbReference type="PANTHER" id="PTHR32305">
    <property type="match status" value="1"/>
</dbReference>
<evidence type="ECO:0000256" key="1">
    <source>
        <dbReference type="ARBA" id="ARBA00022737"/>
    </source>
</evidence>
<evidence type="ECO:0000256" key="2">
    <source>
        <dbReference type="SAM" id="SignalP"/>
    </source>
</evidence>
<feature type="chain" id="PRO_5045214558" evidence="2">
    <location>
        <begin position="40"/>
        <end position="346"/>
    </location>
</feature>
<dbReference type="RefSeq" id="WP_323438855.1">
    <property type="nucleotide sequence ID" value="NZ_JAYFUH010000182.1"/>
</dbReference>
<dbReference type="EMBL" id="JAYFUH010000182">
    <property type="protein sequence ID" value="MEA5668065.1"/>
    <property type="molecule type" value="Genomic_DNA"/>
</dbReference>
<dbReference type="InterPro" id="IPR022385">
    <property type="entry name" value="Rhs_assc_core"/>
</dbReference>
<dbReference type="InterPro" id="IPR050708">
    <property type="entry name" value="T6SS_VgrG/RHS"/>
</dbReference>
<dbReference type="InterPro" id="IPR056823">
    <property type="entry name" value="TEN-like_YD-shell"/>
</dbReference>
<organism evidence="4 5">
    <name type="scientific">Stenotrophomonas capsici</name>
    <dbReference type="NCBI Taxonomy" id="3110230"/>
    <lineage>
        <taxon>Bacteria</taxon>
        <taxon>Pseudomonadati</taxon>
        <taxon>Pseudomonadota</taxon>
        <taxon>Gammaproteobacteria</taxon>
        <taxon>Lysobacterales</taxon>
        <taxon>Lysobacteraceae</taxon>
        <taxon>Stenotrophomonas</taxon>
    </lineage>
</organism>
<protein>
    <submittedName>
        <fullName evidence="4">RHS repeat-associated core domain-containing protein</fullName>
    </submittedName>
</protein>
<proteinExistence type="predicted"/>
<evidence type="ECO:0000259" key="3">
    <source>
        <dbReference type="Pfam" id="PF25023"/>
    </source>
</evidence>
<dbReference type="Gene3D" id="2.180.10.10">
    <property type="entry name" value="RHS repeat-associated core"/>
    <property type="match status" value="1"/>
</dbReference>
<dbReference type="Proteomes" id="UP001301653">
    <property type="component" value="Unassembled WGS sequence"/>
</dbReference>
<keyword evidence="2" id="KW-0732">Signal</keyword>
<dbReference type="Pfam" id="PF25023">
    <property type="entry name" value="TEN_YD-shell"/>
    <property type="match status" value="1"/>
</dbReference>
<feature type="domain" description="Teneurin-like YD-shell" evidence="3">
    <location>
        <begin position="45"/>
        <end position="139"/>
    </location>
</feature>
<reference evidence="4 5" key="1">
    <citation type="submission" date="2023-12" db="EMBL/GenBank/DDBJ databases">
        <title>Stenotrophomonas guangdongensis sp. nov., isolated from wilted pepper plants (Capsicum annuum).</title>
        <authorList>
            <person name="Qiu M."/>
            <person name="Li Y."/>
            <person name="Liu Q."/>
            <person name="Zhang X."/>
            <person name="Huang Y."/>
            <person name="Guo R."/>
            <person name="Hu M."/>
            <person name="Zhou J."/>
            <person name="Zhou X."/>
        </authorList>
    </citation>
    <scope>NUCLEOTIDE SEQUENCE [LARGE SCALE GENOMIC DNA]</scope>
    <source>
        <strain evidence="4 5">MH1</strain>
    </source>
</reference>
<sequence>MMTRFTMAIIDQLLQVLARAWSITSIALLAFLLSAAAHAQTTVEYIHTDALGSPVAVTNASGNVIEREVYEPYGSPITRPPSDQPGFTGHVADSLTGLTYMQQRYYDPQVGRFLSVDPVTAYSNPVGAFNRYWYANNNPYRFTDPDGRCVWDGCVVEAIVVGAAIGAVINTGVQMYRAEGSLSERWSAVNGKQVAVAAAAGGAGGVVGSVASSAVTTGGMIAANTVGGAAVGAVSAHASAAVEGKAASTGDVVKGAALGGALSGTGAAIGAAPGALARSASAGMTQTQRTATGNLLGGIESTTRSAGTGFQYANPLQSTADAAAATIGALDNLTAQPRPRKDQDGR</sequence>
<dbReference type="NCBIfam" id="TIGR03696">
    <property type="entry name" value="Rhs_assc_core"/>
    <property type="match status" value="1"/>
</dbReference>
<feature type="signal peptide" evidence="2">
    <location>
        <begin position="1"/>
        <end position="39"/>
    </location>
</feature>
<name>A0ABU5V3W9_9GAMM</name>
<keyword evidence="5" id="KW-1185">Reference proteome</keyword>
<evidence type="ECO:0000313" key="4">
    <source>
        <dbReference type="EMBL" id="MEA5668065.1"/>
    </source>
</evidence>
<keyword evidence="1" id="KW-0677">Repeat</keyword>
<evidence type="ECO:0000313" key="5">
    <source>
        <dbReference type="Proteomes" id="UP001301653"/>
    </source>
</evidence>